<protein>
    <submittedName>
        <fullName evidence="7">Unannotated protein</fullName>
    </submittedName>
</protein>
<dbReference type="EMBL" id="CAEZYU010000013">
    <property type="protein sequence ID" value="CAB4733229.1"/>
    <property type="molecule type" value="Genomic_DNA"/>
</dbReference>
<dbReference type="SUPFAM" id="SSF51905">
    <property type="entry name" value="FAD/NAD(P)-binding domain"/>
    <property type="match status" value="1"/>
</dbReference>
<evidence type="ECO:0000313" key="8">
    <source>
        <dbReference type="EMBL" id="CAB4912227.1"/>
    </source>
</evidence>
<feature type="domain" description="FAD-binding" evidence="5">
    <location>
        <begin position="14"/>
        <end position="195"/>
    </location>
</feature>
<keyword evidence="4" id="KW-0560">Oxidoreductase</keyword>
<evidence type="ECO:0000256" key="3">
    <source>
        <dbReference type="ARBA" id="ARBA00022827"/>
    </source>
</evidence>
<dbReference type="EMBL" id="CAEZSF010000031">
    <property type="protein sequence ID" value="CAB4532692.1"/>
    <property type="molecule type" value="Genomic_DNA"/>
</dbReference>
<keyword evidence="3" id="KW-0274">FAD</keyword>
<gene>
    <name evidence="6" type="ORF">UFOPK1358_00508</name>
    <name evidence="7" type="ORF">UFOPK2766_00463</name>
    <name evidence="8" type="ORF">UFOPK3519_01489</name>
</gene>
<evidence type="ECO:0000313" key="7">
    <source>
        <dbReference type="EMBL" id="CAB4733229.1"/>
    </source>
</evidence>
<keyword evidence="2" id="KW-0285">Flavoprotein</keyword>
<dbReference type="PANTHER" id="PTHR43624:SF2">
    <property type="entry name" value="ELECTRON TRANSFER FLAVOPROTEIN-QUINONE OXIDOREDUCTASE YDIS-RELATED"/>
    <property type="match status" value="1"/>
</dbReference>
<evidence type="ECO:0000256" key="1">
    <source>
        <dbReference type="ARBA" id="ARBA00001974"/>
    </source>
</evidence>
<sequence length="442" mass="47257">MSNSDVPDVDVPDFDVVVVGAGPAGSAAALELARAGRSVCLLERGPYPGSKNMYGGVIYGRVLDSLIPNWWEEAPIQRWVTRRSTMLMTGNQALTVDYRSNTWGEAPYNGATAFRPDFDAWLAAKAEAAGAVLICSTTATGLLRDGQRVVGVRTDRPDGDLTARVVICCDGVNSFLAKEAGLYPPSDPANYTLGVKETIALPREVIDERFAVRGNHGVDIEILGCTGKVPGGGFLYTNAESLAVGLVLSLPELAKCGRRPEEILAELKSHPAIAPLIEGGEVKEYSAHMIPEAGYKMMPELIGDGILVAGDAAAMCLAAGIWLEGVNFAIGSGAAAGQAAARAVQRRDTSTAGLGDYRRRLEANFVMTDHRKLKDAPHLVMSDLAQQQLPRIACGVMEQLFTVTNPEPKPGLRKIIRSQMKLNNLKLRDAISQGVKALRTYG</sequence>
<reference evidence="7" key="1">
    <citation type="submission" date="2020-05" db="EMBL/GenBank/DDBJ databases">
        <authorList>
            <person name="Chiriac C."/>
            <person name="Salcher M."/>
            <person name="Ghai R."/>
            <person name="Kavagutti S V."/>
        </authorList>
    </citation>
    <scope>NUCLEOTIDE SEQUENCE</scope>
</reference>
<evidence type="ECO:0000259" key="5">
    <source>
        <dbReference type="Pfam" id="PF01494"/>
    </source>
</evidence>
<dbReference type="GO" id="GO:0016491">
    <property type="term" value="F:oxidoreductase activity"/>
    <property type="evidence" value="ECO:0007669"/>
    <property type="project" value="UniProtKB-KW"/>
</dbReference>
<evidence type="ECO:0000256" key="2">
    <source>
        <dbReference type="ARBA" id="ARBA00022630"/>
    </source>
</evidence>
<dbReference type="Pfam" id="PF01494">
    <property type="entry name" value="FAD_binding_3"/>
    <property type="match status" value="1"/>
</dbReference>
<comment type="cofactor">
    <cofactor evidence="1">
        <name>FAD</name>
        <dbReference type="ChEBI" id="CHEBI:57692"/>
    </cofactor>
</comment>
<dbReference type="InterPro" id="IPR036188">
    <property type="entry name" value="FAD/NAD-bd_sf"/>
</dbReference>
<dbReference type="InterPro" id="IPR002938">
    <property type="entry name" value="FAD-bd"/>
</dbReference>
<evidence type="ECO:0000313" key="6">
    <source>
        <dbReference type="EMBL" id="CAB4532692.1"/>
    </source>
</evidence>
<dbReference type="SUPFAM" id="SSF54373">
    <property type="entry name" value="FAD-linked reductases, C-terminal domain"/>
    <property type="match status" value="1"/>
</dbReference>
<organism evidence="7">
    <name type="scientific">freshwater metagenome</name>
    <dbReference type="NCBI Taxonomy" id="449393"/>
    <lineage>
        <taxon>unclassified sequences</taxon>
        <taxon>metagenomes</taxon>
        <taxon>ecological metagenomes</taxon>
    </lineage>
</organism>
<dbReference type="PANTHER" id="PTHR43624">
    <property type="entry name" value="ELECTRON TRANSFER FLAVOPROTEIN-QUINONE OXIDOREDUCTASE YDIS-RELATED"/>
    <property type="match status" value="1"/>
</dbReference>
<name>A0A6J6SFZ7_9ZZZZ</name>
<dbReference type="AlphaFoldDB" id="A0A6J6SFZ7"/>
<dbReference type="InterPro" id="IPR039651">
    <property type="entry name" value="FixC-like"/>
</dbReference>
<dbReference type="Gene3D" id="3.50.50.60">
    <property type="entry name" value="FAD/NAD(P)-binding domain"/>
    <property type="match status" value="1"/>
</dbReference>
<evidence type="ECO:0000256" key="4">
    <source>
        <dbReference type="ARBA" id="ARBA00023002"/>
    </source>
</evidence>
<accession>A0A6J6SFZ7</accession>
<dbReference type="EMBL" id="CAFBMG010000143">
    <property type="protein sequence ID" value="CAB4912227.1"/>
    <property type="molecule type" value="Genomic_DNA"/>
</dbReference>
<dbReference type="GO" id="GO:0071949">
    <property type="term" value="F:FAD binding"/>
    <property type="evidence" value="ECO:0007669"/>
    <property type="project" value="InterPro"/>
</dbReference>
<dbReference type="PRINTS" id="PR00420">
    <property type="entry name" value="RNGMNOXGNASE"/>
</dbReference>
<proteinExistence type="predicted"/>